<dbReference type="KEGG" id="vg:63210639"/>
<sequence>MSNYDAITYPVKYTDTNILAAWVRDKLPALRRLPNGHNMADAVSSILAMHDVFALEAIAKIWQDHLDYGCWLQDE</sequence>
<evidence type="ECO:0000313" key="2">
    <source>
        <dbReference type="Proteomes" id="UP000225965"/>
    </source>
</evidence>
<keyword evidence="2" id="KW-1185">Reference proteome</keyword>
<name>A0A1L6BYL2_9CAUD</name>
<organism evidence="1 2">
    <name type="scientific">Mycobacterium phage MrMagoo</name>
    <dbReference type="NCBI Taxonomy" id="1927020"/>
    <lineage>
        <taxon>Viruses</taxon>
        <taxon>Duplodnaviria</taxon>
        <taxon>Heunggongvirae</taxon>
        <taxon>Uroviricota</taxon>
        <taxon>Caudoviricetes</taxon>
        <taxon>Vilmaviridae</taxon>
        <taxon>Mclasvirinae</taxon>
        <taxon>Reyvirus</taxon>
        <taxon>Reyvirus mrmagoo</taxon>
    </lineage>
</organism>
<proteinExistence type="predicted"/>
<protein>
    <submittedName>
        <fullName evidence="1">Uncharacterized protein</fullName>
    </submittedName>
</protein>
<dbReference type="RefSeq" id="YP_010013981.1">
    <property type="nucleotide sequence ID" value="NC_053515.1"/>
</dbReference>
<evidence type="ECO:0000313" key="1">
    <source>
        <dbReference type="EMBL" id="APQ42179.1"/>
    </source>
</evidence>
<accession>A0A1L6BYL2</accession>
<dbReference type="EMBL" id="KY223999">
    <property type="protein sequence ID" value="APQ42179.1"/>
    <property type="molecule type" value="Genomic_DNA"/>
</dbReference>
<dbReference type="Proteomes" id="UP000225965">
    <property type="component" value="Segment"/>
</dbReference>
<gene>
    <name evidence="1" type="primary">75</name>
    <name evidence="1" type="ORF">PBI_MRMAGOO_75</name>
</gene>
<reference evidence="1 2" key="1">
    <citation type="submission" date="2016-11" db="EMBL/GenBank/DDBJ databases">
        <authorList>
            <person name="Brown T."/>
            <person name="Davidson K."/>
            <person name="Doll Z."/>
            <person name="Jansson R."/>
            <person name="Janyszek T."/>
            <person name="Lwin C."/>
            <person name="Patil S."/>
            <person name="Piper J."/>
            <person name="Rajendiran N."/>
            <person name="Rittenhouse N.L."/>
            <person name="Younker T.P."/>
            <person name="Zhang J."/>
            <person name="Garlena R.A."/>
            <person name="Russell D.A."/>
            <person name="Pope W.H."/>
            <person name="Jacobs-Sera D."/>
            <person name="Hatfull G.F."/>
        </authorList>
    </citation>
    <scope>NUCLEOTIDE SEQUENCE [LARGE SCALE GENOMIC DNA]</scope>
</reference>
<dbReference type="GeneID" id="63210639"/>